<name>A0AAN5D2P0_9BILA</name>
<evidence type="ECO:0000313" key="1">
    <source>
        <dbReference type="EMBL" id="GMR55241.1"/>
    </source>
</evidence>
<dbReference type="EMBL" id="BTRK01000005">
    <property type="protein sequence ID" value="GMR55241.1"/>
    <property type="molecule type" value="Genomic_DNA"/>
</dbReference>
<keyword evidence="2" id="KW-1185">Reference proteome</keyword>
<dbReference type="Gene3D" id="2.60.210.10">
    <property type="entry name" value="Apoptosis, Tumor Necrosis Factor Receptor Associated Protein 2, Chain A"/>
    <property type="match status" value="1"/>
</dbReference>
<comment type="caution">
    <text evidence="1">The sequence shown here is derived from an EMBL/GenBank/DDBJ whole genome shotgun (WGS) entry which is preliminary data.</text>
</comment>
<feature type="non-terminal residue" evidence="1">
    <location>
        <position position="176"/>
    </location>
</feature>
<accession>A0AAN5D2P0</accession>
<sequence length="176" mass="19818">LRWEIDNVVEALANERAYSGPFHEGGFIWSASIVRDFAQYNGNGKLTLTCGVAHKGSWKCEVEMGSSMPGVNGENIKIWGGKMTAVFSDKNRLWIPECGVYWKVLMDPEFANIDGKCTIEFQIKIIHSEGSMVDLAKMCSPIEKNNVTLVLLYTRENKRIRVSKEFLAVHSPVFEV</sequence>
<dbReference type="PANTHER" id="PTHR47022:SF1">
    <property type="entry name" value="BTB AND MATH DOMAIN-CONTAINING PROTEIN 36-RELATED"/>
    <property type="match status" value="1"/>
</dbReference>
<dbReference type="InterPro" id="IPR008974">
    <property type="entry name" value="TRAF-like"/>
</dbReference>
<dbReference type="PANTHER" id="PTHR47022">
    <property type="entry name" value="BTB AND MATH DOMAIN-CONTAINING PROTEIN 36-RELATED"/>
    <property type="match status" value="1"/>
</dbReference>
<dbReference type="Proteomes" id="UP001328107">
    <property type="component" value="Unassembled WGS sequence"/>
</dbReference>
<gene>
    <name evidence="1" type="ORF">PMAYCL1PPCAC_25436</name>
</gene>
<reference evidence="2" key="1">
    <citation type="submission" date="2022-10" db="EMBL/GenBank/DDBJ databases">
        <title>Genome assembly of Pristionchus species.</title>
        <authorList>
            <person name="Yoshida K."/>
            <person name="Sommer R.J."/>
        </authorList>
    </citation>
    <scope>NUCLEOTIDE SEQUENCE [LARGE SCALE GENOMIC DNA]</scope>
    <source>
        <strain evidence="2">RS5460</strain>
    </source>
</reference>
<organism evidence="1 2">
    <name type="scientific">Pristionchus mayeri</name>
    <dbReference type="NCBI Taxonomy" id="1317129"/>
    <lineage>
        <taxon>Eukaryota</taxon>
        <taxon>Metazoa</taxon>
        <taxon>Ecdysozoa</taxon>
        <taxon>Nematoda</taxon>
        <taxon>Chromadorea</taxon>
        <taxon>Rhabditida</taxon>
        <taxon>Rhabditina</taxon>
        <taxon>Diplogasteromorpha</taxon>
        <taxon>Diplogasteroidea</taxon>
        <taxon>Neodiplogasteridae</taxon>
        <taxon>Pristionchus</taxon>
    </lineage>
</organism>
<evidence type="ECO:0008006" key="3">
    <source>
        <dbReference type="Google" id="ProtNLM"/>
    </source>
</evidence>
<dbReference type="AlphaFoldDB" id="A0AAN5D2P0"/>
<feature type="non-terminal residue" evidence="1">
    <location>
        <position position="1"/>
    </location>
</feature>
<proteinExistence type="predicted"/>
<protein>
    <recommendedName>
        <fullName evidence="3">MATH domain-containing protein</fullName>
    </recommendedName>
</protein>
<evidence type="ECO:0000313" key="2">
    <source>
        <dbReference type="Proteomes" id="UP001328107"/>
    </source>
</evidence>